<dbReference type="Pfam" id="PF05235">
    <property type="entry name" value="CHAD"/>
    <property type="match status" value="1"/>
</dbReference>
<dbReference type="SUPFAM" id="SSF55154">
    <property type="entry name" value="CYTH-like phosphatases"/>
    <property type="match status" value="1"/>
</dbReference>
<organism evidence="3 4">
    <name type="scientific">Paralimibaculum aggregatum</name>
    <dbReference type="NCBI Taxonomy" id="3036245"/>
    <lineage>
        <taxon>Bacteria</taxon>
        <taxon>Pseudomonadati</taxon>
        <taxon>Pseudomonadota</taxon>
        <taxon>Alphaproteobacteria</taxon>
        <taxon>Rhodobacterales</taxon>
        <taxon>Paracoccaceae</taxon>
        <taxon>Paralimibaculum</taxon>
    </lineage>
</organism>
<gene>
    <name evidence="3" type="ORF">LNKW23_25980</name>
</gene>
<dbReference type="PROSITE" id="PS51708">
    <property type="entry name" value="CHAD"/>
    <property type="match status" value="1"/>
</dbReference>
<keyword evidence="4" id="KW-1185">Reference proteome</keyword>
<dbReference type="CDD" id="cd07756">
    <property type="entry name" value="CYTH-like_Pase_CHAD"/>
    <property type="match status" value="1"/>
</dbReference>
<comment type="caution">
    <text evidence="3">The sequence shown here is derived from an EMBL/GenBank/DDBJ whole genome shotgun (WGS) entry which is preliminary data.</text>
</comment>
<dbReference type="InterPro" id="IPR007899">
    <property type="entry name" value="CHAD_dom"/>
</dbReference>
<dbReference type="EMBL" id="BSYI01000019">
    <property type="protein sequence ID" value="GMG83385.1"/>
    <property type="molecule type" value="Genomic_DNA"/>
</dbReference>
<dbReference type="SMART" id="SM01118">
    <property type="entry name" value="CYTH"/>
    <property type="match status" value="1"/>
</dbReference>
<sequence>MSQFARNGMREIELKIEIAPDQAARLDGHPSVQRLAAGPAETRVLRTLYLDTPGQALARADIALRLRHDGDGWVQTAKARRGRGAGLMEAVESTVGIDAPVADPDAVPDEGLRSVILTALAGATPEVRFETAIRRTTRRLSLPRLGEVELAVDEGEIRAGERTAPLSEVEIELLSGQAAAVFEVARELFPEGGVRPSLLTKAERGGRLAAGHDPSAVAPRNAAGVALHADMTAEQGAREVLSECLEQLAANIPVVIASDDPEGPHQLRIGLRRLRSALLVFGGTLGGDRLAHLDNEARWLGHEAGRVRDLDVAHADILGPLREEMPGEPGADALAASLARKLAEARADLRQTLAGPRVWALLLDLGEYIATRGWLDPGDWEQTTRLARPLGAAAAEALDGRLARVMRRGEKIGTLEIDARHDLRKELKKLRYAVEFFAPIFPEKKVKPFVRRLKALQEIFGDLQDAAMAEEMFRAENGPGSDSVPAARAAGFVIGVRTERARRSWEAAKQLWKAFKETGPFWP</sequence>
<evidence type="ECO:0000313" key="4">
    <source>
        <dbReference type="Proteomes" id="UP001239909"/>
    </source>
</evidence>
<protein>
    <submittedName>
        <fullName evidence="3">CYTH and CHAD domain-containing protein</fullName>
    </submittedName>
</protein>
<evidence type="ECO:0000313" key="3">
    <source>
        <dbReference type="EMBL" id="GMG83385.1"/>
    </source>
</evidence>
<dbReference type="InterPro" id="IPR039013">
    <property type="entry name" value="YgiF"/>
</dbReference>
<dbReference type="Pfam" id="PF01928">
    <property type="entry name" value="CYTH"/>
    <property type="match status" value="1"/>
</dbReference>
<dbReference type="SMART" id="SM00880">
    <property type="entry name" value="CHAD"/>
    <property type="match status" value="1"/>
</dbReference>
<evidence type="ECO:0000259" key="2">
    <source>
        <dbReference type="PROSITE" id="PS51708"/>
    </source>
</evidence>
<dbReference type="InterPro" id="IPR023577">
    <property type="entry name" value="CYTH_domain"/>
</dbReference>
<dbReference type="Proteomes" id="UP001239909">
    <property type="component" value="Unassembled WGS sequence"/>
</dbReference>
<name>A0ABQ6LJE5_9RHOB</name>
<feature type="domain" description="CHAD" evidence="2">
    <location>
        <begin position="230"/>
        <end position="517"/>
    </location>
</feature>
<proteinExistence type="predicted"/>
<dbReference type="PANTHER" id="PTHR39569">
    <property type="entry name" value="INORGANIC TRIPHOSPHATASE"/>
    <property type="match status" value="1"/>
</dbReference>
<feature type="domain" description="CYTH" evidence="1">
    <location>
        <begin position="9"/>
        <end position="212"/>
    </location>
</feature>
<dbReference type="Gene3D" id="2.40.320.10">
    <property type="entry name" value="Hypothetical Protein Pfu-838710-001"/>
    <property type="match status" value="1"/>
</dbReference>
<accession>A0ABQ6LJE5</accession>
<dbReference type="PROSITE" id="PS51707">
    <property type="entry name" value="CYTH"/>
    <property type="match status" value="1"/>
</dbReference>
<dbReference type="PANTHER" id="PTHR39569:SF1">
    <property type="entry name" value="INORGANIC TRIPHOSPHATASE"/>
    <property type="match status" value="1"/>
</dbReference>
<evidence type="ECO:0000259" key="1">
    <source>
        <dbReference type="PROSITE" id="PS51707"/>
    </source>
</evidence>
<dbReference type="InterPro" id="IPR033469">
    <property type="entry name" value="CYTH-like_dom_sf"/>
</dbReference>
<dbReference type="InterPro" id="IPR038186">
    <property type="entry name" value="CHAD_dom_sf"/>
</dbReference>
<dbReference type="Gene3D" id="1.40.20.10">
    <property type="entry name" value="CHAD domain"/>
    <property type="match status" value="1"/>
</dbReference>
<reference evidence="3 4" key="1">
    <citation type="submission" date="2023-04" db="EMBL/GenBank/DDBJ databases">
        <title>Marinoamorphus aggregata gen. nov., sp. Nov., isolate from tissue of brittle star Ophioplocus japonicus.</title>
        <authorList>
            <person name="Kawano K."/>
            <person name="Sawayama S."/>
            <person name="Nakagawa S."/>
        </authorList>
    </citation>
    <scope>NUCLEOTIDE SEQUENCE [LARGE SCALE GENOMIC DNA]</scope>
    <source>
        <strain evidence="3 4">NKW23</strain>
    </source>
</reference>